<evidence type="ECO:0000256" key="1">
    <source>
        <dbReference type="ARBA" id="ARBA00004305"/>
    </source>
</evidence>
<dbReference type="Pfam" id="PF01593">
    <property type="entry name" value="Amino_oxidase"/>
    <property type="match status" value="1"/>
</dbReference>
<sequence length="355" mass="37435">MTAPATKILNRWLESEPLKATLATDSVIGTMMSPNTPGSGYVLLHHVMAQVAGMQGAWGYPEGGMGGVTQAMARAATEAGAHLFTSKPVKSILLGAGGEAVGVELEEGGCVYANTVLSNATAHLTFLKLLPEGSLPAEFEATIRGIDYSSPVCKINVALKSLPNFKADPSSTGSTVMPHHRCTVHLNCEKTEFLDQAYMQARQGHIPDVPMIEMTLPSSCDPTLAPPGCHVALFFTQYVPYTRADGRLWDEATKREYADKIFGVVEEYAPGFRDSVVGYEVLPPPDLEEIFGLTGGNIFHGAMSLDQLFVSRPSPLQAGPTTPIPGLLLCGAGAHPGGGVMGAAGRLASLAALRT</sequence>
<proteinExistence type="inferred from homology"/>
<dbReference type="Gene3D" id="3.50.50.60">
    <property type="entry name" value="FAD/NAD(P)-binding domain"/>
    <property type="match status" value="1"/>
</dbReference>
<evidence type="ECO:0000256" key="3">
    <source>
        <dbReference type="ARBA" id="ARBA00037217"/>
    </source>
</evidence>
<accession>A0A8J4XY84</accession>
<dbReference type="InterPro" id="IPR036188">
    <property type="entry name" value="FAD/NAD-bd_sf"/>
</dbReference>
<feature type="domain" description="Amine oxidase" evidence="6">
    <location>
        <begin position="57"/>
        <end position="343"/>
    </location>
</feature>
<dbReference type="InterPro" id="IPR002937">
    <property type="entry name" value="Amino_oxidase"/>
</dbReference>
<comment type="caution">
    <text evidence="7">The sequence shown here is derived from an EMBL/GenBank/DDBJ whole genome shotgun (WGS) entry which is preliminary data.</text>
</comment>
<gene>
    <name evidence="7" type="primary">PYROXD2_1</name>
    <name evidence="7" type="ORF">GWK47_008548</name>
</gene>
<keyword evidence="8" id="KW-1185">Reference proteome</keyword>
<protein>
    <recommendedName>
        <fullName evidence="5">Pyridine nucleotide-disulfide oxidoreductase domain-containing protein 2</fullName>
    </recommendedName>
</protein>
<comment type="subcellular location">
    <subcellularLocation>
        <location evidence="1">Mitochondrion matrix</location>
    </subcellularLocation>
</comment>
<reference evidence="7" key="1">
    <citation type="submission" date="2020-07" db="EMBL/GenBank/DDBJ databases">
        <title>The High-quality genome of the commercially important snow crab, Chionoecetes opilio.</title>
        <authorList>
            <person name="Jeong J.-H."/>
            <person name="Ryu S."/>
        </authorList>
    </citation>
    <scope>NUCLEOTIDE SEQUENCE</scope>
    <source>
        <strain evidence="7">MADBK_172401_WGS</strain>
        <tissue evidence="7">Digestive gland</tissue>
    </source>
</reference>
<comment type="function">
    <text evidence="3">Probable oxidoreductase that may play a role as regulator of mitochondrial function.</text>
</comment>
<dbReference type="AlphaFoldDB" id="A0A8J4XY84"/>
<dbReference type="SUPFAM" id="SSF51905">
    <property type="entry name" value="FAD/NAD(P)-binding domain"/>
    <property type="match status" value="1"/>
</dbReference>
<organism evidence="7 8">
    <name type="scientific">Chionoecetes opilio</name>
    <name type="common">Atlantic snow crab</name>
    <name type="synonym">Cancer opilio</name>
    <dbReference type="NCBI Taxonomy" id="41210"/>
    <lineage>
        <taxon>Eukaryota</taxon>
        <taxon>Metazoa</taxon>
        <taxon>Ecdysozoa</taxon>
        <taxon>Arthropoda</taxon>
        <taxon>Crustacea</taxon>
        <taxon>Multicrustacea</taxon>
        <taxon>Malacostraca</taxon>
        <taxon>Eumalacostraca</taxon>
        <taxon>Eucarida</taxon>
        <taxon>Decapoda</taxon>
        <taxon>Pleocyemata</taxon>
        <taxon>Brachyura</taxon>
        <taxon>Eubrachyura</taxon>
        <taxon>Majoidea</taxon>
        <taxon>Majidae</taxon>
        <taxon>Chionoecetes</taxon>
    </lineage>
</organism>
<comment type="subunit">
    <text evidence="4">Interacts with COX5B; this interaction may contribute to localize PYROXD2 to the inner face of the inner mitochondrial membrane.</text>
</comment>
<name>A0A8J4XY84_CHIOP</name>
<dbReference type="GO" id="GO:0005759">
    <property type="term" value="C:mitochondrial matrix"/>
    <property type="evidence" value="ECO:0007669"/>
    <property type="project" value="UniProtKB-SubCell"/>
</dbReference>
<evidence type="ECO:0000256" key="2">
    <source>
        <dbReference type="ARBA" id="ARBA00006046"/>
    </source>
</evidence>
<evidence type="ECO:0000313" key="7">
    <source>
        <dbReference type="EMBL" id="KAG0716905.1"/>
    </source>
</evidence>
<comment type="similarity">
    <text evidence="2">Belongs to the carotenoid/retinoid oxidoreductase family.</text>
</comment>
<dbReference type="Proteomes" id="UP000770661">
    <property type="component" value="Unassembled WGS sequence"/>
</dbReference>
<dbReference type="EMBL" id="JACEEZ010018449">
    <property type="protein sequence ID" value="KAG0716905.1"/>
    <property type="molecule type" value="Genomic_DNA"/>
</dbReference>
<dbReference type="GO" id="GO:0016491">
    <property type="term" value="F:oxidoreductase activity"/>
    <property type="evidence" value="ECO:0007669"/>
    <property type="project" value="InterPro"/>
</dbReference>
<evidence type="ECO:0000313" key="8">
    <source>
        <dbReference type="Proteomes" id="UP000770661"/>
    </source>
</evidence>
<dbReference type="OrthoDB" id="7777654at2759"/>
<evidence type="ECO:0000256" key="5">
    <source>
        <dbReference type="ARBA" id="ARBA00040298"/>
    </source>
</evidence>
<dbReference type="PANTHER" id="PTHR10668">
    <property type="entry name" value="PHYTOENE DEHYDROGENASE"/>
    <property type="match status" value="1"/>
</dbReference>
<dbReference type="PANTHER" id="PTHR10668:SF103">
    <property type="entry name" value="PYRIDINE NUCLEOTIDE-DISULFIDE OXIDOREDUCTASE DOMAIN-CONTAINING PROTEIN 2"/>
    <property type="match status" value="1"/>
</dbReference>
<evidence type="ECO:0000259" key="6">
    <source>
        <dbReference type="Pfam" id="PF01593"/>
    </source>
</evidence>
<evidence type="ECO:0000256" key="4">
    <source>
        <dbReference type="ARBA" id="ARBA00038825"/>
    </source>
</evidence>